<dbReference type="GO" id="GO:0005886">
    <property type="term" value="C:plasma membrane"/>
    <property type="evidence" value="ECO:0007669"/>
    <property type="project" value="UniProtKB-SubCell"/>
</dbReference>
<evidence type="ECO:0000256" key="5">
    <source>
        <dbReference type="ARBA" id="ARBA00023136"/>
    </source>
</evidence>
<proteinExistence type="predicted"/>
<comment type="caution">
    <text evidence="7">The sequence shown here is derived from an EMBL/GenBank/DDBJ whole genome shotgun (WGS) entry which is preliminary data.</text>
</comment>
<dbReference type="AlphaFoldDB" id="A0A4U3KSC5"/>
<organism evidence="7 8">
    <name type="scientific">Ilyomonas limi</name>
    <dbReference type="NCBI Taxonomy" id="2575867"/>
    <lineage>
        <taxon>Bacteria</taxon>
        <taxon>Pseudomonadati</taxon>
        <taxon>Bacteroidota</taxon>
        <taxon>Chitinophagia</taxon>
        <taxon>Chitinophagales</taxon>
        <taxon>Chitinophagaceae</taxon>
        <taxon>Ilyomonas</taxon>
    </lineage>
</organism>
<accession>A0A4U3KSC5</accession>
<keyword evidence="8" id="KW-1185">Reference proteome</keyword>
<evidence type="ECO:0000256" key="1">
    <source>
        <dbReference type="ARBA" id="ARBA00004651"/>
    </source>
</evidence>
<keyword evidence="2" id="KW-1003">Cell membrane</keyword>
<feature type="transmembrane region" description="Helical" evidence="6">
    <location>
        <begin position="303"/>
        <end position="329"/>
    </location>
</feature>
<dbReference type="OrthoDB" id="1121314at2"/>
<feature type="transmembrane region" description="Helical" evidence="6">
    <location>
        <begin position="96"/>
        <end position="117"/>
    </location>
</feature>
<dbReference type="EMBL" id="SZQL01000023">
    <property type="protein sequence ID" value="TKK65220.1"/>
    <property type="molecule type" value="Genomic_DNA"/>
</dbReference>
<dbReference type="PANTHER" id="PTHR39087:SF2">
    <property type="entry name" value="UPF0104 MEMBRANE PROTEIN MJ1595"/>
    <property type="match status" value="1"/>
</dbReference>
<reference evidence="7 8" key="1">
    <citation type="submission" date="2019-05" db="EMBL/GenBank/DDBJ databases">
        <title>Panacibacter sp. strain 17mud1-8 Genome sequencing and assembly.</title>
        <authorList>
            <person name="Chhetri G."/>
        </authorList>
    </citation>
    <scope>NUCLEOTIDE SEQUENCE [LARGE SCALE GENOMIC DNA]</scope>
    <source>
        <strain evidence="7 8">17mud1-8</strain>
    </source>
</reference>
<keyword evidence="3 6" id="KW-0812">Transmembrane</keyword>
<evidence type="ECO:0000256" key="6">
    <source>
        <dbReference type="SAM" id="Phobius"/>
    </source>
</evidence>
<feature type="transmembrane region" description="Helical" evidence="6">
    <location>
        <begin position="228"/>
        <end position="250"/>
    </location>
</feature>
<feature type="transmembrane region" description="Helical" evidence="6">
    <location>
        <begin position="65"/>
        <end position="84"/>
    </location>
</feature>
<name>A0A4U3KSC5_9BACT</name>
<dbReference type="Proteomes" id="UP000305848">
    <property type="component" value="Unassembled WGS sequence"/>
</dbReference>
<comment type="subcellular location">
    <subcellularLocation>
        <location evidence="1">Cell membrane</location>
        <topology evidence="1">Multi-pass membrane protein</topology>
    </subcellularLocation>
</comment>
<feature type="transmembrane region" description="Helical" evidence="6">
    <location>
        <begin position="262"/>
        <end position="283"/>
    </location>
</feature>
<evidence type="ECO:0000256" key="2">
    <source>
        <dbReference type="ARBA" id="ARBA00022475"/>
    </source>
</evidence>
<dbReference type="InterPro" id="IPR022791">
    <property type="entry name" value="L-PG_synthase/AglD"/>
</dbReference>
<protein>
    <submittedName>
        <fullName evidence="7">Flippase-like domain-containing protein</fullName>
    </submittedName>
</protein>
<keyword evidence="4 6" id="KW-1133">Transmembrane helix</keyword>
<keyword evidence="5 6" id="KW-0472">Membrane</keyword>
<evidence type="ECO:0000313" key="8">
    <source>
        <dbReference type="Proteomes" id="UP000305848"/>
    </source>
</evidence>
<feature type="transmembrane region" description="Helical" evidence="6">
    <location>
        <begin position="137"/>
        <end position="161"/>
    </location>
</feature>
<evidence type="ECO:0000313" key="7">
    <source>
        <dbReference type="EMBL" id="TKK65220.1"/>
    </source>
</evidence>
<evidence type="ECO:0000256" key="3">
    <source>
        <dbReference type="ARBA" id="ARBA00022692"/>
    </source>
</evidence>
<dbReference type="PANTHER" id="PTHR39087">
    <property type="entry name" value="UPF0104 MEMBRANE PROTEIN MJ1595"/>
    <property type="match status" value="1"/>
</dbReference>
<feature type="transmembrane region" description="Helical" evidence="6">
    <location>
        <begin position="173"/>
        <end position="195"/>
    </location>
</feature>
<dbReference type="Pfam" id="PF03706">
    <property type="entry name" value="LPG_synthase_TM"/>
    <property type="match status" value="1"/>
</dbReference>
<sequence>MIFGVRLKNFLLLNKRYKILINYIAGPLLFLLLAWSIYTKLKDQYTFSQIKEIVGNAFSNNHQHLIIYVLLLMCANWSIEAFKWKILMQRVQPVSFFRACKAVLSGLSFSLFIPNGVGDYIGRTLYMREGNRLRSVPLNVIGSISQLIVTLTTGVIGLFYLKANILHIEGLNIYWLNGLLYAVIAALIVFLLLFFKISWFTVWFEKIPFIQRHRIFVQSLEQFDIQQLTHILMLSVLRYAVFIIQYFIVFRLFNVNIPIIQAAFAVSVLFLLLAVVPAVPSIAELGVRSEVSRQLFGLFSANAAGIVFSAAFIWIINLIIPALAGTIFITGIKLFKKQ</sequence>
<gene>
    <name evidence="7" type="ORF">FC093_20595</name>
</gene>
<feature type="transmembrane region" description="Helical" evidence="6">
    <location>
        <begin position="20"/>
        <end position="38"/>
    </location>
</feature>
<evidence type="ECO:0000256" key="4">
    <source>
        <dbReference type="ARBA" id="ARBA00022989"/>
    </source>
</evidence>